<keyword evidence="1" id="KW-0408">Iron</keyword>
<evidence type="ECO:0000256" key="1">
    <source>
        <dbReference type="ARBA" id="ARBA00023004"/>
    </source>
</evidence>
<dbReference type="InterPro" id="IPR038157">
    <property type="entry name" value="FeoA_core_dom"/>
</dbReference>
<evidence type="ECO:0000259" key="2">
    <source>
        <dbReference type="SMART" id="SM00899"/>
    </source>
</evidence>
<dbReference type="AlphaFoldDB" id="A0A8J6TAE6"/>
<organism evidence="3 4">
    <name type="scientific">Candidatus Desulfatifera sulfidica</name>
    <dbReference type="NCBI Taxonomy" id="2841691"/>
    <lineage>
        <taxon>Bacteria</taxon>
        <taxon>Pseudomonadati</taxon>
        <taxon>Thermodesulfobacteriota</taxon>
        <taxon>Desulfobulbia</taxon>
        <taxon>Desulfobulbales</taxon>
        <taxon>Desulfobulbaceae</taxon>
        <taxon>Candidatus Desulfatifera</taxon>
    </lineage>
</organism>
<dbReference type="GO" id="GO:0046914">
    <property type="term" value="F:transition metal ion binding"/>
    <property type="evidence" value="ECO:0007669"/>
    <property type="project" value="InterPro"/>
</dbReference>
<reference evidence="3 4" key="1">
    <citation type="submission" date="2020-08" db="EMBL/GenBank/DDBJ databases">
        <title>Bridging the membrane lipid divide: bacteria of the FCB group superphylum have the potential to synthesize archaeal ether lipids.</title>
        <authorList>
            <person name="Villanueva L."/>
            <person name="Von Meijenfeldt F.A.B."/>
            <person name="Westbye A.B."/>
            <person name="Yadav S."/>
            <person name="Hopmans E.C."/>
            <person name="Dutilh B.E."/>
            <person name="Sinninghe Damste J.S."/>
        </authorList>
    </citation>
    <scope>NUCLEOTIDE SEQUENCE [LARGE SCALE GENOMIC DNA]</scope>
    <source>
        <strain evidence="3">NIOZ-UU81</strain>
    </source>
</reference>
<dbReference type="Gene3D" id="2.30.30.90">
    <property type="match status" value="1"/>
</dbReference>
<proteinExistence type="predicted"/>
<evidence type="ECO:0000313" key="4">
    <source>
        <dbReference type="Proteomes" id="UP000599024"/>
    </source>
</evidence>
<dbReference type="SUPFAM" id="SSF50037">
    <property type="entry name" value="C-terminal domain of transcriptional repressors"/>
    <property type="match status" value="1"/>
</dbReference>
<accession>A0A8J6TAE6</accession>
<dbReference type="InterPro" id="IPR007167">
    <property type="entry name" value="Fe-transptr_FeoA-like"/>
</dbReference>
<sequence length="103" mass="11294">MTFNVFKKKYCCSSRSHNKSNTSTCPRKTSPLSEACHRGRVKICKVTGDRSHCARMAALGLYPGEEVELICPKQGGSQCLLKIHGSTLSLDHESMKNILIAAP</sequence>
<dbReference type="SMART" id="SM00899">
    <property type="entry name" value="FeoA"/>
    <property type="match status" value="1"/>
</dbReference>
<gene>
    <name evidence="3" type="ORF">H8E79_05850</name>
</gene>
<dbReference type="Pfam" id="PF04023">
    <property type="entry name" value="FeoA"/>
    <property type="match status" value="1"/>
</dbReference>
<comment type="caution">
    <text evidence="3">The sequence shown here is derived from an EMBL/GenBank/DDBJ whole genome shotgun (WGS) entry which is preliminary data.</text>
</comment>
<feature type="domain" description="Ferrous iron transporter FeoA-like" evidence="2">
    <location>
        <begin position="30"/>
        <end position="102"/>
    </location>
</feature>
<dbReference type="EMBL" id="JACNLK010000048">
    <property type="protein sequence ID" value="MBC8208673.1"/>
    <property type="molecule type" value="Genomic_DNA"/>
</dbReference>
<dbReference type="Proteomes" id="UP000599024">
    <property type="component" value="Unassembled WGS sequence"/>
</dbReference>
<name>A0A8J6TAE6_9BACT</name>
<evidence type="ECO:0000313" key="3">
    <source>
        <dbReference type="EMBL" id="MBC8208673.1"/>
    </source>
</evidence>
<protein>
    <submittedName>
        <fullName evidence="3">Ferrous iron transport protein A</fullName>
    </submittedName>
</protein>
<dbReference type="InterPro" id="IPR008988">
    <property type="entry name" value="Transcriptional_repressor_C"/>
</dbReference>